<feature type="transmembrane region" description="Helical" evidence="7">
    <location>
        <begin position="328"/>
        <end position="349"/>
    </location>
</feature>
<evidence type="ECO:0000313" key="10">
    <source>
        <dbReference type="Proteomes" id="UP000641588"/>
    </source>
</evidence>
<keyword evidence="3 7" id="KW-0812">Transmembrane</keyword>
<feature type="transmembrane region" description="Helical" evidence="7">
    <location>
        <begin position="355"/>
        <end position="375"/>
    </location>
</feature>
<organism evidence="9 10">
    <name type="scientific">Paenibacillus foliorum</name>
    <dbReference type="NCBI Taxonomy" id="2654974"/>
    <lineage>
        <taxon>Bacteria</taxon>
        <taxon>Bacillati</taxon>
        <taxon>Bacillota</taxon>
        <taxon>Bacilli</taxon>
        <taxon>Bacillales</taxon>
        <taxon>Paenibacillaceae</taxon>
        <taxon>Paenibacillus</taxon>
    </lineage>
</organism>
<gene>
    <name evidence="9" type="ORF">GC093_26155</name>
</gene>
<dbReference type="GO" id="GO:0016020">
    <property type="term" value="C:membrane"/>
    <property type="evidence" value="ECO:0007669"/>
    <property type="project" value="UniProtKB-SubCell"/>
</dbReference>
<sequence length="438" mass="47805">MVKTHQGHLQWWHLSLLGVACTVGTGFFLGSSIALHKSGFDVMILFVLAALGSYFVFEALAAMTAEQPEKGSFRTYAKQAFGPWAGFSSGWLYWSSEMLISGSSLTALSIFSQFWFPQVPLWIFTSIYAALGLTVVILGTKGLEKTEDILSIIKIAAIVMFIFVALSIWLDWFDWGRSRVKPSISLYHFLSPGWRGMWTGLIYVFFAFGGIEVMGLMAAGLSEPKQVMKSGKLMLALVAFLYITSIGLLLVLVPLDQLQQEESPFVLGLRSLGLPALEHMFNAVLIIAGFSTMVASQYAVTLMLVTLAEDGDAPNCFSIKIGKRQTPYPALGLTVMGLVISILLVAWLPKHIFEHIATAAGLVLLYTWSIILLSAPKVVKLSVKGKIKSFIALGLIGAAVSGTWLEASSRPGFGVSLLLVVVIAAVTWFMRAKWRSSV</sequence>
<proteinExistence type="predicted"/>
<feature type="transmembrane region" description="Helical" evidence="7">
    <location>
        <begin position="122"/>
        <end position="140"/>
    </location>
</feature>
<keyword evidence="10" id="KW-1185">Reference proteome</keyword>
<keyword evidence="6 7" id="KW-0472">Membrane</keyword>
<dbReference type="GO" id="GO:0006865">
    <property type="term" value="P:amino acid transport"/>
    <property type="evidence" value="ECO:0007669"/>
    <property type="project" value="UniProtKB-KW"/>
</dbReference>
<dbReference type="PIRSF" id="PIRSF006060">
    <property type="entry name" value="AA_transporter"/>
    <property type="match status" value="1"/>
</dbReference>
<keyword evidence="5 7" id="KW-1133">Transmembrane helix</keyword>
<comment type="caution">
    <text evidence="9">The sequence shown here is derived from an EMBL/GenBank/DDBJ whole genome shotgun (WGS) entry which is preliminary data.</text>
</comment>
<feature type="transmembrane region" description="Helical" evidence="7">
    <location>
        <begin position="280"/>
        <end position="307"/>
    </location>
</feature>
<dbReference type="Proteomes" id="UP000641588">
    <property type="component" value="Unassembled WGS sequence"/>
</dbReference>
<evidence type="ECO:0000256" key="3">
    <source>
        <dbReference type="ARBA" id="ARBA00022692"/>
    </source>
</evidence>
<feature type="transmembrane region" description="Helical" evidence="7">
    <location>
        <begin position="200"/>
        <end position="221"/>
    </location>
</feature>
<name>A0A972H5D6_9BACL</name>
<evidence type="ECO:0000256" key="2">
    <source>
        <dbReference type="ARBA" id="ARBA00022448"/>
    </source>
</evidence>
<feature type="transmembrane region" description="Helical" evidence="7">
    <location>
        <begin position="233"/>
        <end position="255"/>
    </location>
</feature>
<feature type="transmembrane region" description="Helical" evidence="7">
    <location>
        <begin position="411"/>
        <end position="430"/>
    </location>
</feature>
<evidence type="ECO:0000256" key="1">
    <source>
        <dbReference type="ARBA" id="ARBA00004141"/>
    </source>
</evidence>
<feature type="transmembrane region" description="Helical" evidence="7">
    <location>
        <begin position="42"/>
        <end position="65"/>
    </location>
</feature>
<protein>
    <submittedName>
        <fullName evidence="9">Amino acid permease</fullName>
    </submittedName>
</protein>
<feature type="transmembrane region" description="Helical" evidence="7">
    <location>
        <begin position="12"/>
        <end position="36"/>
    </location>
</feature>
<dbReference type="Gene3D" id="1.20.1740.10">
    <property type="entry name" value="Amino acid/polyamine transporter I"/>
    <property type="match status" value="1"/>
</dbReference>
<keyword evidence="2" id="KW-0813">Transport</keyword>
<dbReference type="GO" id="GO:0055085">
    <property type="term" value="P:transmembrane transport"/>
    <property type="evidence" value="ECO:0007669"/>
    <property type="project" value="InterPro"/>
</dbReference>
<feature type="transmembrane region" description="Helical" evidence="7">
    <location>
        <begin position="387"/>
        <end position="405"/>
    </location>
</feature>
<keyword evidence="4" id="KW-0029">Amino-acid transport</keyword>
<dbReference type="PROSITE" id="PS51257">
    <property type="entry name" value="PROKAR_LIPOPROTEIN"/>
    <property type="match status" value="1"/>
</dbReference>
<evidence type="ECO:0000259" key="8">
    <source>
        <dbReference type="Pfam" id="PF00324"/>
    </source>
</evidence>
<evidence type="ECO:0000256" key="4">
    <source>
        <dbReference type="ARBA" id="ARBA00022970"/>
    </source>
</evidence>
<feature type="domain" description="Amino acid permease/ SLC12A" evidence="8">
    <location>
        <begin position="13"/>
        <end position="381"/>
    </location>
</feature>
<dbReference type="AlphaFoldDB" id="A0A972H5D6"/>
<evidence type="ECO:0000256" key="6">
    <source>
        <dbReference type="ARBA" id="ARBA00023136"/>
    </source>
</evidence>
<feature type="transmembrane region" description="Helical" evidence="7">
    <location>
        <begin position="152"/>
        <end position="170"/>
    </location>
</feature>
<dbReference type="Pfam" id="PF00324">
    <property type="entry name" value="AA_permease"/>
    <property type="match status" value="1"/>
</dbReference>
<dbReference type="PANTHER" id="PTHR43495">
    <property type="entry name" value="GABA PERMEASE"/>
    <property type="match status" value="1"/>
</dbReference>
<evidence type="ECO:0000256" key="7">
    <source>
        <dbReference type="SAM" id="Phobius"/>
    </source>
</evidence>
<evidence type="ECO:0000313" key="9">
    <source>
        <dbReference type="EMBL" id="NOU96676.1"/>
    </source>
</evidence>
<accession>A0A972H5D6</accession>
<dbReference type="InterPro" id="IPR004841">
    <property type="entry name" value="AA-permease/SLC12A_dom"/>
</dbReference>
<evidence type="ECO:0000256" key="5">
    <source>
        <dbReference type="ARBA" id="ARBA00022989"/>
    </source>
</evidence>
<dbReference type="PANTHER" id="PTHR43495:SF5">
    <property type="entry name" value="GAMMA-AMINOBUTYRIC ACID PERMEASE"/>
    <property type="match status" value="1"/>
</dbReference>
<comment type="subcellular location">
    <subcellularLocation>
        <location evidence="1">Membrane</location>
        <topology evidence="1">Multi-pass membrane protein</topology>
    </subcellularLocation>
</comment>
<dbReference type="EMBL" id="WHOD01000101">
    <property type="protein sequence ID" value="NOU96676.1"/>
    <property type="molecule type" value="Genomic_DNA"/>
</dbReference>
<reference evidence="9" key="1">
    <citation type="submission" date="2019-10" db="EMBL/GenBank/DDBJ databases">
        <title>Description of Paenibacillus glebae sp. nov.</title>
        <authorList>
            <person name="Carlier A."/>
            <person name="Qi S."/>
        </authorList>
    </citation>
    <scope>NUCLEOTIDE SEQUENCE</scope>
    <source>
        <strain evidence="9">LMG 31456</strain>
    </source>
</reference>